<evidence type="ECO:0000313" key="1">
    <source>
        <dbReference type="EMBL" id="ALB22773.1"/>
    </source>
</evidence>
<name>A0AAC9EUY5_PISSA</name>
<proteinExistence type="predicted"/>
<dbReference type="GO" id="GO:0051301">
    <property type="term" value="P:cell division"/>
    <property type="evidence" value="ECO:0007669"/>
    <property type="project" value="UniProtKB-KW"/>
</dbReference>
<gene>
    <name evidence="1" type="ORF">KU39_1591</name>
</gene>
<evidence type="ECO:0000313" key="2">
    <source>
        <dbReference type="Proteomes" id="UP000029558"/>
    </source>
</evidence>
<accession>A0AAC9EUY5</accession>
<dbReference type="AlphaFoldDB" id="A0AAC9EUY5"/>
<dbReference type="Gene3D" id="1.10.10.10">
    <property type="entry name" value="Winged helix-like DNA-binding domain superfamily/Winged helix DNA-binding domain"/>
    <property type="match status" value="1"/>
</dbReference>
<protein>
    <submittedName>
        <fullName evidence="1">Cell division protein Fic</fullName>
    </submittedName>
</protein>
<dbReference type="InterPro" id="IPR036388">
    <property type="entry name" value="WH-like_DNA-bd_sf"/>
</dbReference>
<sequence length="148" mass="16634">MTMLAKVLLKRRKSYYQQLNLASQSMEITPWLLQFATAVIEAQKNTLAYIEFIINKSKLMDQVRGQLNSRQEKALLRMFKEGPEGFQGGLSAANYIALTGATTATTTRDLQGLVEKGVLTRDGIRKATRYYLAINLSQIETITVTDIL</sequence>
<keyword evidence="1" id="KW-0132">Cell division</keyword>
<reference evidence="1 2" key="1">
    <citation type="journal article" date="2014" name="Genome Announc.">
        <title>Comparative Genome Analysis of Two Isolates of the Fish Pathogen Piscirickettsia salmonis from Different Hosts Reveals Major Differences in Virulence-Associated Secretion Systems.</title>
        <authorList>
            <person name="Bohle H."/>
            <person name="Henriquez P."/>
            <person name="Grothusen H."/>
            <person name="Navas E."/>
            <person name="Sandoval A."/>
            <person name="Bustamante F."/>
            <person name="Bustos P."/>
            <person name="Mancilla M."/>
        </authorList>
    </citation>
    <scope>NUCLEOTIDE SEQUENCE [LARGE SCALE GENOMIC DNA]</scope>
    <source>
        <strain evidence="2">B1-32597</strain>
    </source>
</reference>
<organism evidence="1 2">
    <name type="scientific">Piscirickettsia salmonis</name>
    <dbReference type="NCBI Taxonomy" id="1238"/>
    <lineage>
        <taxon>Bacteria</taxon>
        <taxon>Pseudomonadati</taxon>
        <taxon>Pseudomonadota</taxon>
        <taxon>Gammaproteobacteria</taxon>
        <taxon>Thiotrichales</taxon>
        <taxon>Piscirickettsiaceae</taxon>
        <taxon>Piscirickettsia</taxon>
    </lineage>
</organism>
<keyword evidence="1" id="KW-0131">Cell cycle</keyword>
<dbReference type="EMBL" id="CP012508">
    <property type="protein sequence ID" value="ALB22773.1"/>
    <property type="molecule type" value="Genomic_DNA"/>
</dbReference>
<dbReference type="RefSeq" id="WP_017378503.1">
    <property type="nucleotide sequence ID" value="NZ_CP048052.1"/>
</dbReference>
<dbReference type="Proteomes" id="UP000029558">
    <property type="component" value="Chromosome"/>
</dbReference>